<evidence type="ECO:0000256" key="25">
    <source>
        <dbReference type="SAM" id="Coils"/>
    </source>
</evidence>
<dbReference type="Pfam" id="PF25785">
    <property type="entry name" value="TPR"/>
    <property type="match status" value="1"/>
</dbReference>
<keyword evidence="14" id="KW-0995">Kinetochore</keyword>
<feature type="compositionally biased region" description="Polar residues" evidence="26">
    <location>
        <begin position="2378"/>
        <end position="2391"/>
    </location>
</feature>
<dbReference type="GeneTree" id="ENSGT00730000111014"/>
<evidence type="ECO:0000259" key="28">
    <source>
        <dbReference type="Pfam" id="PF25481"/>
    </source>
</evidence>
<feature type="compositionally biased region" description="Low complexity" evidence="26">
    <location>
        <begin position="916"/>
        <end position="933"/>
    </location>
</feature>
<feature type="coiled-coil region" evidence="25">
    <location>
        <begin position="119"/>
        <end position="195"/>
    </location>
</feature>
<sequence length="2572" mass="290432">MAAVLLQVLERTELNKLPKAAQNKLEKFLTDQKNEIESLKTQHERFKADCEQQYFDVEKRLAESQEQIVSHTRNYQTLKEENTKLIEELNNLKGVDVDSSEEKESQQPSKAKYEIEAERRELARLLEKRTQDVENLTEDVKRLNDKLVETNTAKIDLQLKLDEIQSSEVSIQHREKRMEQEKELLQNQNTWLNSELKTKTEELLSVSRDKGKEILELKCSFECKKDEVTRLQTQVTNLKKSSENLQKRVEDLMTKLKEAKDHHSTMEEKYRNEQNAHIKLSNLYKGSASDAESKNEELNRAVEELHKLVKESGDARQNMEKKLADMEGSKSKQEAELKEKFKKMELENANLRASDKKRSMPVLTEEELDSMCPTAAAVAKIVKPGMKFMELYNAFVDIQDQLLVEKQENRRVTRVLDEIVQEVEEKAPILKRQREEYESMQRSMNSLCAKLEQARTEIHSLQKETDEAKKHCSNLEKDNQHSERELEDMSQQVRVLLVELEEARGNPVVREETMNLSSSSEIINPRQVSFRSVEELQRQNQSMLARLRELGEKMEREQTEAKSARVTQLEQQLEKVQKELEIIKEQRNQQKQLADSNGRQRDMYRILLSQSTGFNLPPQGPTQEAAPQMYTPSRPSFPPPTRSTPMRASAAESSQTTQAKAALKQLNDSFTTYKNEKAVNDRMLNEQNEKLQEQLSAVRSQKAKLSTQLEFASKRYEMLQENVNGYRREIAALHDKSQKMAATAQKHEQIIHTMTQDLRAANEKLALAEVRGENMKKERDMLKSAESRLNQEKEAMMAEQRNQNLLLTNLKSIQLTMERTETETRQRLNSQIERLERELTQFKKKLAEEVEQRHMLGRNQDAQLLEAKKQLEAQCALHQKTKELLKNAEQQANLLKQQLSHAESQNQGSGLGQGQSLGQTNPRAPIRAPLRAPSQTQSQEAQAKLQSELEEVRGRLQQAEKQISDLQERLQNASTNVEQYRTVVLSLEESLSKEKQARSPVETRLKEAQEFQRGLEKKLVEAEKEKQELREEKRKAMDIVEKQVNELKRTMKNLQSELQEAEERKAAAITQEQKAMQDSLQQGKLAAEAQNKYERELMLHAADVEALQAVKKQGLQGNQSRKQLEDKAKQTTTQLQEARTNWNQLEKKLKEDLSKQQKRADELQKQNGLLHQQMESLGAKMAATVQQQQQASRESSLNLSFSEEGKSQEQILEILRFVRREKEIAETQFEVAEVETLRYKQQVEHQDRELKELQESLNAEREKLQLTAKTMAQHDEKMKRMENLNVLVETNKMLKEERERLEQELHQTQAKVRKLEADITPLQDSNSELSEKNGMLQAEKKLLEEDIKRWKARTQQLVSQQKDTDQEENKKLHSEREAHLKRIQQLSEETGRLKAEVARTHASVITAQSQAQNLKENLGKVTTERDAKHLDIQEKCKTITQVKKIGRRYKTQYEELKVQHDKLVAEAAAKPAQEEVLQAVQQAQQQAQQAQQASAQEIQSLKDSLSQAETKVKDLEGQLENVQETVNERNTEMGRLKQELTRLQEQSTQAQGTQSEVTRLKQELTRLQEQSSQGTQGEVTRLKQELTRLQEQSTQAQGTQGEVTRLKQELTRLQEQSTQAQGTQGEVTRLKQELARLQEQFTQAQGTQGEVTRLKQELTRLQEQFTQAQGTQGEVTRLKQELTRLQEQSTQAQGTQGEVTRLKQELTRLQEQSAQGTQGEVTRLKQELQEKTAQEESLRQQIADKEEKTKKVFMGAKQKINQLNIAKEHLTKEVEELKQQREEQEVRLSAIKSQYEGRLHRQDREIRELRDHRDEQPQRDESQDQGKNKTQEQQQRAPDQRQINQRTSQAADRGSGSSGSSEQPPTANIKPTTVSGGAPSKPSPIPGNKSTPRASIRPMVPITMPTPTATVMPHTQSESQEVLQSSEGGTPVEHVSVFGSTSGSVRSTSPSVQNITHSQFQPISSQATAFVQPTQQQQAPPTAELASQETEAGPSGQVERPSTSTAVFGSAIATGGSAGPKRAREVELEARAESVDMALENPDEPPIPKKLRIIQRVGLEEENEEGTDGEAEGSGENQETPDGSQELPDVSFPVLGEVEEEDDGVSQSVPSDHQVTPQPSDTQDSSEERQPDVIIIDTDSSSREEEEEEAEQYEEEVEEEKDDDDDEDQGMGREESNEGSGDANEPFEGDETGPETSEPASENEESMGAIDSTSQKQADSQSGEGSSSTTESFPMAMSDPPKELLQPTASTTSTFSFSTSPFSPSSSLRLPQSVPRRPPHPLPPRLYIQPPGPELGLGPPPTQRLSAPIRRQSVGRGPQLTPGIGNMQHFFDDDDRMVPSTPTLVVPHRTDGFAEAIHSPQVAGVPRFRFGPPEDMPQASSSHSDLGQLASQGGLGMYESPLFLAAHDEESGGRSVPTTPLQVAAPVTLFNESHPSDAQDMASQSVPMVTTSTSHHGLAVPGGEAIPGDDGDEVFMEADSEGRSGEASMDSQAEMDSVQPSDDASLPSTSQEPTSSSADTSSSVQPKPSGRPLAQHSLPMRTANRGRALIRRGGMGFLRAGRGPFGRGNLPR</sequence>
<dbReference type="InterPro" id="IPR027267">
    <property type="entry name" value="AH/BAR_dom_sf"/>
</dbReference>
<evidence type="ECO:0000256" key="14">
    <source>
        <dbReference type="ARBA" id="ARBA00022838"/>
    </source>
</evidence>
<feature type="region of interest" description="Disordered" evidence="26">
    <location>
        <begin position="1796"/>
        <end position="2336"/>
    </location>
</feature>
<keyword evidence="17 25" id="KW-0175">Coiled coil</keyword>
<feature type="coiled-coil region" evidence="25">
    <location>
        <begin position="533"/>
        <end position="593"/>
    </location>
</feature>
<dbReference type="GO" id="GO:0005643">
    <property type="term" value="C:nuclear pore"/>
    <property type="evidence" value="ECO:0007669"/>
    <property type="project" value="UniProtKB-SubCell"/>
</dbReference>
<keyword evidence="20" id="KW-0206">Cytoskeleton</keyword>
<feature type="compositionally biased region" description="Pro residues" evidence="26">
    <location>
        <begin position="2280"/>
        <end position="2302"/>
    </location>
</feature>
<keyword evidence="12" id="KW-0498">Mitosis</keyword>
<evidence type="ECO:0000256" key="22">
    <source>
        <dbReference type="ARBA" id="ARBA00023306"/>
    </source>
</evidence>
<evidence type="ECO:0000256" key="15">
    <source>
        <dbReference type="ARBA" id="ARBA00022927"/>
    </source>
</evidence>
<dbReference type="SUPFAM" id="SSF103657">
    <property type="entry name" value="BAR/IMD domain-like"/>
    <property type="match status" value="1"/>
</dbReference>
<dbReference type="GO" id="GO:0034399">
    <property type="term" value="C:nuclear periphery"/>
    <property type="evidence" value="ECO:0007669"/>
    <property type="project" value="UniProtKB-ARBA"/>
</dbReference>
<dbReference type="Pfam" id="PF07926">
    <property type="entry name" value="TPR_MLP1_2"/>
    <property type="match status" value="1"/>
</dbReference>
<evidence type="ECO:0000256" key="9">
    <source>
        <dbReference type="ARBA" id="ARBA00022454"/>
    </source>
</evidence>
<proteinExistence type="inferred from homology"/>
<dbReference type="GO" id="GO:0031965">
    <property type="term" value="C:nuclear membrane"/>
    <property type="evidence" value="ECO:0007669"/>
    <property type="project" value="UniProtKB-SubCell"/>
</dbReference>
<reference evidence="30" key="2">
    <citation type="submission" date="2025-08" db="UniProtKB">
        <authorList>
            <consortium name="Ensembl"/>
        </authorList>
    </citation>
    <scope>IDENTIFICATION</scope>
</reference>
<feature type="compositionally biased region" description="Polar residues" evidence="26">
    <location>
        <begin position="1905"/>
        <end position="1915"/>
    </location>
</feature>
<evidence type="ECO:0000256" key="3">
    <source>
        <dbReference type="ARBA" id="ARBA00004567"/>
    </source>
</evidence>
<keyword evidence="19" id="KW-0472">Membrane</keyword>
<keyword evidence="23" id="KW-0137">Centromere</keyword>
<feature type="coiled-coil region" evidence="25">
    <location>
        <begin position="420"/>
        <end position="506"/>
    </location>
</feature>
<dbReference type="SUPFAM" id="SSF161270">
    <property type="entry name" value="PspA lactotransferrin-binding region"/>
    <property type="match status" value="1"/>
</dbReference>
<evidence type="ECO:0000313" key="30">
    <source>
        <dbReference type="Ensembl" id="ENSOMYP00000101195.2"/>
    </source>
</evidence>
<evidence type="ECO:0000256" key="4">
    <source>
        <dbReference type="ARBA" id="ARBA00004620"/>
    </source>
</evidence>
<evidence type="ECO:0000256" key="20">
    <source>
        <dbReference type="ARBA" id="ARBA00023212"/>
    </source>
</evidence>
<feature type="compositionally biased region" description="Acidic residues" evidence="26">
    <location>
        <begin position="2060"/>
        <end position="2073"/>
    </location>
</feature>
<evidence type="ECO:0000259" key="27">
    <source>
        <dbReference type="Pfam" id="PF07926"/>
    </source>
</evidence>
<feature type="compositionally biased region" description="Basic and acidic residues" evidence="26">
    <location>
        <begin position="1362"/>
        <end position="1376"/>
    </location>
</feature>
<evidence type="ECO:0000256" key="21">
    <source>
        <dbReference type="ARBA" id="ARBA00023242"/>
    </source>
</evidence>
<comment type="subcellular location">
    <subcellularLocation>
        <location evidence="5">Chromosome</location>
        <location evidence="5">Centromere</location>
        <location evidence="5">Kinetochore</location>
    </subcellularLocation>
    <subcellularLocation>
        <location evidence="1">Cytoplasm</location>
        <location evidence="1">Cytoskeleton</location>
        <location evidence="1">Spindle</location>
    </subcellularLocation>
    <subcellularLocation>
        <location evidence="2">Nucleus membrane</location>
        <topology evidence="2">Peripheral membrane protein</topology>
        <orientation evidence="2">Cytoplasmic side</orientation>
    </subcellularLocation>
    <subcellularLocation>
        <location evidence="4">Nucleus membrane</location>
        <topology evidence="4">Peripheral membrane protein</topology>
        <orientation evidence="4">Nucleoplasmic side</orientation>
    </subcellularLocation>
    <subcellularLocation>
        <location evidence="3">Nucleus</location>
        <location evidence="3">Nuclear pore complex</location>
    </subcellularLocation>
</comment>
<keyword evidence="13" id="KW-0509">mRNA transport</keyword>
<keyword evidence="9" id="KW-0158">Chromosome</keyword>
<feature type="domain" description="Nucleoprotein TPR/MPL1" evidence="28">
    <location>
        <begin position="166"/>
        <end position="244"/>
    </location>
</feature>
<dbReference type="InterPro" id="IPR057577">
    <property type="entry name" value="Nucleoprot-TPR/MLP1_dom"/>
</dbReference>
<feature type="compositionally biased region" description="Low complexity" evidence="26">
    <location>
        <begin position="2514"/>
        <end position="2523"/>
    </location>
</feature>
<protein>
    <recommendedName>
        <fullName evidence="7">Nucleoprotein TPR</fullName>
    </recommendedName>
    <alternativeName>
        <fullName evidence="24">NPC-associated intranuclear protein</fullName>
    </alternativeName>
</protein>
<dbReference type="GO" id="GO:0017056">
    <property type="term" value="F:structural constituent of nuclear pore"/>
    <property type="evidence" value="ECO:0007669"/>
    <property type="project" value="TreeGrafter"/>
</dbReference>
<feature type="compositionally biased region" description="Basic and acidic residues" evidence="26">
    <location>
        <begin position="2022"/>
        <end position="2034"/>
    </location>
</feature>
<feature type="region of interest" description="Disordered" evidence="26">
    <location>
        <begin position="898"/>
        <end position="947"/>
    </location>
</feature>
<dbReference type="PANTHER" id="PTHR18898:SF3">
    <property type="entry name" value="NUCLEOPROTEIN TPR"/>
    <property type="match status" value="1"/>
</dbReference>
<feature type="region of interest" description="Disordered" evidence="26">
    <location>
        <begin position="1114"/>
        <end position="1137"/>
    </location>
</feature>
<feature type="compositionally biased region" description="Low complexity" evidence="26">
    <location>
        <begin position="2247"/>
        <end position="2275"/>
    </location>
</feature>
<name>A0A8C7UU52_ONCMY</name>
<feature type="coiled-coil region" evidence="25">
    <location>
        <begin position="228"/>
        <end position="354"/>
    </location>
</feature>
<feature type="compositionally biased region" description="Polar residues" evidence="26">
    <location>
        <begin position="2211"/>
        <end position="2221"/>
    </location>
</feature>
<dbReference type="GO" id="GO:0000776">
    <property type="term" value="C:kinetochore"/>
    <property type="evidence" value="ECO:0007669"/>
    <property type="project" value="UniProtKB-KW"/>
</dbReference>
<feature type="compositionally biased region" description="Low complexity" evidence="26">
    <location>
        <begin position="2222"/>
        <end position="2232"/>
    </location>
</feature>
<feature type="region of interest" description="Disordered" evidence="26">
    <location>
        <begin position="1357"/>
        <end position="1376"/>
    </location>
</feature>
<accession>A0A8C7UU52</accession>
<evidence type="ECO:0000256" key="10">
    <source>
        <dbReference type="ARBA" id="ARBA00022490"/>
    </source>
</evidence>
<feature type="region of interest" description="Disordered" evidence="26">
    <location>
        <begin position="2433"/>
        <end position="2572"/>
    </location>
</feature>
<feature type="domain" description="Nucleoprotein TPR/MLP1-2" evidence="27">
    <location>
        <begin position="1051"/>
        <end position="1177"/>
    </location>
</feature>
<organism evidence="30 31">
    <name type="scientific">Oncorhynchus mykiss</name>
    <name type="common">Rainbow trout</name>
    <name type="synonym">Salmo gairdneri</name>
    <dbReference type="NCBI Taxonomy" id="8022"/>
    <lineage>
        <taxon>Eukaryota</taxon>
        <taxon>Metazoa</taxon>
        <taxon>Chordata</taxon>
        <taxon>Craniata</taxon>
        <taxon>Vertebrata</taxon>
        <taxon>Euteleostomi</taxon>
        <taxon>Actinopterygii</taxon>
        <taxon>Neopterygii</taxon>
        <taxon>Teleostei</taxon>
        <taxon>Protacanthopterygii</taxon>
        <taxon>Salmoniformes</taxon>
        <taxon>Salmonidae</taxon>
        <taxon>Salmoninae</taxon>
        <taxon>Oncorhynchus</taxon>
    </lineage>
</organism>
<dbReference type="InterPro" id="IPR012929">
    <property type="entry name" value="Nucleoprot-TPR/MLP1-2_dom"/>
</dbReference>
<feature type="compositionally biased region" description="Low complexity" evidence="26">
    <location>
        <begin position="643"/>
        <end position="659"/>
    </location>
</feature>
<dbReference type="Proteomes" id="UP000694395">
    <property type="component" value="Chromosome 28"/>
</dbReference>
<evidence type="ECO:0000256" key="6">
    <source>
        <dbReference type="ARBA" id="ARBA00005274"/>
    </source>
</evidence>
<feature type="domain" description="NUA/TPR/MLP1-2-like" evidence="29">
    <location>
        <begin position="465"/>
        <end position="558"/>
    </location>
</feature>
<feature type="compositionally biased region" description="Acidic residues" evidence="26">
    <location>
        <begin position="2144"/>
        <end position="2169"/>
    </location>
</feature>
<evidence type="ECO:0000256" key="8">
    <source>
        <dbReference type="ARBA" id="ARBA00022448"/>
    </source>
</evidence>
<feature type="compositionally biased region" description="Low complexity" evidence="26">
    <location>
        <begin position="1935"/>
        <end position="1952"/>
    </location>
</feature>
<keyword evidence="21" id="KW-0539">Nucleus</keyword>
<dbReference type="Ensembl" id="ENSOMYT00000109768.2">
    <property type="protein sequence ID" value="ENSOMYP00000101195.2"/>
    <property type="gene ID" value="ENSOMYG00000045515.2"/>
</dbReference>
<dbReference type="GO" id="GO:0006406">
    <property type="term" value="P:mRNA export from nucleus"/>
    <property type="evidence" value="ECO:0007669"/>
    <property type="project" value="TreeGrafter"/>
</dbReference>
<evidence type="ECO:0000256" key="18">
    <source>
        <dbReference type="ARBA" id="ARBA00023132"/>
    </source>
</evidence>
<evidence type="ECO:0000256" key="5">
    <source>
        <dbReference type="ARBA" id="ARBA00004629"/>
    </source>
</evidence>
<evidence type="ECO:0000256" key="7">
    <source>
        <dbReference type="ARBA" id="ARBA00019789"/>
    </source>
</evidence>
<feature type="region of interest" description="Disordered" evidence="26">
    <location>
        <begin position="611"/>
        <end position="659"/>
    </location>
</feature>
<feature type="compositionally biased region" description="Polar residues" evidence="26">
    <location>
        <begin position="934"/>
        <end position="945"/>
    </location>
</feature>
<reference evidence="30" key="1">
    <citation type="submission" date="2020-07" db="EMBL/GenBank/DDBJ databases">
        <title>A long reads based de novo assembly of the rainbow trout Arlee double haploid line genome.</title>
        <authorList>
            <person name="Gao G."/>
            <person name="Palti Y."/>
        </authorList>
    </citation>
    <scope>NUCLEOTIDE SEQUENCE [LARGE SCALE GENOMIC DNA]</scope>
</reference>
<keyword evidence="18" id="KW-0906">Nuclear pore complex</keyword>
<evidence type="ECO:0000256" key="24">
    <source>
        <dbReference type="ARBA" id="ARBA00077074"/>
    </source>
</evidence>
<evidence type="ECO:0000313" key="31">
    <source>
        <dbReference type="Proteomes" id="UP000694395"/>
    </source>
</evidence>
<dbReference type="GO" id="GO:0006606">
    <property type="term" value="P:protein import into nucleus"/>
    <property type="evidence" value="ECO:0007669"/>
    <property type="project" value="InterPro"/>
</dbReference>
<evidence type="ECO:0000256" key="17">
    <source>
        <dbReference type="ARBA" id="ARBA00023054"/>
    </source>
</evidence>
<reference evidence="30" key="3">
    <citation type="submission" date="2025-09" db="UniProtKB">
        <authorList>
            <consortium name="Ensembl"/>
        </authorList>
    </citation>
    <scope>IDENTIFICATION</scope>
</reference>
<feature type="compositionally biased region" description="Polar residues" evidence="26">
    <location>
        <begin position="2441"/>
        <end position="2455"/>
    </location>
</feature>
<dbReference type="Gene3D" id="1.10.287.1490">
    <property type="match status" value="2"/>
</dbReference>
<comment type="similarity">
    <text evidence="6">Belongs to the TPR family.</text>
</comment>
<evidence type="ECO:0000256" key="2">
    <source>
        <dbReference type="ARBA" id="ARBA00004335"/>
    </source>
</evidence>
<keyword evidence="15" id="KW-0653">Protein transport</keyword>
<dbReference type="PANTHER" id="PTHR18898">
    <property type="entry name" value="NUCLEOPROTEIN TPR-RELATED"/>
    <property type="match status" value="1"/>
</dbReference>
<dbReference type="OrthoDB" id="343070at2759"/>
<feature type="coiled-coil region" evidence="25">
    <location>
        <begin position="22"/>
        <end position="95"/>
    </location>
</feature>
<feature type="compositionally biased region" description="Low complexity" evidence="26">
    <location>
        <begin position="1966"/>
        <end position="1983"/>
    </location>
</feature>
<feature type="compositionally biased region" description="Low complexity" evidence="26">
    <location>
        <begin position="1916"/>
        <end position="1927"/>
    </location>
</feature>
<keyword evidence="16" id="KW-0811">Translocation</keyword>
<evidence type="ECO:0000256" key="11">
    <source>
        <dbReference type="ARBA" id="ARBA00022618"/>
    </source>
</evidence>
<keyword evidence="10" id="KW-0963">Cytoplasm</keyword>
<evidence type="ECO:0000256" key="23">
    <source>
        <dbReference type="ARBA" id="ARBA00023328"/>
    </source>
</evidence>
<evidence type="ECO:0000256" key="12">
    <source>
        <dbReference type="ARBA" id="ARBA00022776"/>
    </source>
</evidence>
<evidence type="ECO:0000256" key="19">
    <source>
        <dbReference type="ARBA" id="ARBA00023136"/>
    </source>
</evidence>
<feature type="compositionally biased region" description="Polar residues" evidence="26">
    <location>
        <begin position="2106"/>
        <end position="2123"/>
    </location>
</feature>
<feature type="region of interest" description="Disordered" evidence="26">
    <location>
        <begin position="2357"/>
        <end position="2393"/>
    </location>
</feature>
<dbReference type="GO" id="GO:0051301">
    <property type="term" value="P:cell division"/>
    <property type="evidence" value="ECO:0007669"/>
    <property type="project" value="UniProtKB-KW"/>
</dbReference>
<dbReference type="FunFam" id="1.10.287.1490:FF:000004">
    <property type="entry name" value="nucleoprotein TPR isoform X2"/>
    <property type="match status" value="1"/>
</dbReference>
<keyword evidence="31" id="KW-1185">Reference proteome</keyword>
<feature type="compositionally biased region" description="Polar residues" evidence="26">
    <location>
        <begin position="1953"/>
        <end position="1965"/>
    </location>
</feature>
<feature type="compositionally biased region" description="Polar residues" evidence="26">
    <location>
        <begin position="1862"/>
        <end position="1875"/>
    </location>
</feature>
<keyword evidence="22" id="KW-0131">Cell cycle</keyword>
<feature type="compositionally biased region" description="Polar residues" evidence="26">
    <location>
        <begin position="2498"/>
        <end position="2513"/>
    </location>
</feature>
<evidence type="ECO:0000256" key="26">
    <source>
        <dbReference type="SAM" id="MobiDB-lite"/>
    </source>
</evidence>
<keyword evidence="11" id="KW-0132">Cell division</keyword>
<dbReference type="GO" id="GO:1901673">
    <property type="term" value="P:regulation of mitotic spindle assembly"/>
    <property type="evidence" value="ECO:0007669"/>
    <property type="project" value="TreeGrafter"/>
</dbReference>
<evidence type="ECO:0000256" key="1">
    <source>
        <dbReference type="ARBA" id="ARBA00004186"/>
    </source>
</evidence>
<evidence type="ECO:0000259" key="29">
    <source>
        <dbReference type="Pfam" id="PF25785"/>
    </source>
</evidence>
<feature type="compositionally biased region" description="Basic and acidic residues" evidence="26">
    <location>
        <begin position="1796"/>
        <end position="1830"/>
    </location>
</feature>
<dbReference type="Pfam" id="PF25481">
    <property type="entry name" value="Nucleoprot-TPR"/>
    <property type="match status" value="1"/>
</dbReference>
<feature type="compositionally biased region" description="Acidic residues" evidence="26">
    <location>
        <begin position="2467"/>
        <end position="2479"/>
    </location>
</feature>
<dbReference type="GO" id="GO:0005819">
    <property type="term" value="C:spindle"/>
    <property type="evidence" value="ECO:0007669"/>
    <property type="project" value="UniProtKB-SubCell"/>
</dbReference>
<keyword evidence="8" id="KW-0813">Transport</keyword>
<dbReference type="InterPro" id="IPR057974">
    <property type="entry name" value="NUA/TPR/MLP1-2-like_dom"/>
</dbReference>
<evidence type="ECO:0000256" key="13">
    <source>
        <dbReference type="ARBA" id="ARBA00022816"/>
    </source>
</evidence>
<evidence type="ECO:0000256" key="16">
    <source>
        <dbReference type="ARBA" id="ARBA00023010"/>
    </source>
</evidence>
<feature type="compositionally biased region" description="Low complexity" evidence="26">
    <location>
        <begin position="1831"/>
        <end position="1845"/>
    </location>
</feature>